<feature type="transmembrane region" description="Helical" evidence="2">
    <location>
        <begin position="173"/>
        <end position="193"/>
    </location>
</feature>
<sequence length="208" mass="23181">MPRKVDKKKERKVTKTDCNLPAKATSSAEDEGNVGKKEGSVQYCSCCGYPCSLDLEWQKCMKKICDNIEQLTRALMEEKLSRRKESEGKPPPSKGDANDLRTAPTADDGTSSSGFETVGLATVELDRKRQTKESLLDKINSTINKKWNAFEKSENSYDRTETFADNAGSWESLFVMLVLTVFAILLAFMYGGIPGVTFNSGVLLWRQL</sequence>
<keyword evidence="2" id="KW-0812">Transmembrane</keyword>
<accession>A0A085N2F8</accession>
<evidence type="ECO:0000256" key="2">
    <source>
        <dbReference type="SAM" id="Phobius"/>
    </source>
</evidence>
<dbReference type="EMBL" id="KL367569">
    <property type="protein sequence ID" value="KFD63654.1"/>
    <property type="molecule type" value="Genomic_DNA"/>
</dbReference>
<keyword evidence="2" id="KW-1133">Transmembrane helix</keyword>
<keyword evidence="5" id="KW-1185">Reference proteome</keyword>
<gene>
    <name evidence="3" type="ORF">M513_09706</name>
    <name evidence="4" type="ORF">M514_09706</name>
</gene>
<dbReference type="Proteomes" id="UP000030764">
    <property type="component" value="Unassembled WGS sequence"/>
</dbReference>
<feature type="region of interest" description="Disordered" evidence="1">
    <location>
        <begin position="80"/>
        <end position="115"/>
    </location>
</feature>
<evidence type="ECO:0000313" key="4">
    <source>
        <dbReference type="EMBL" id="KFD63654.1"/>
    </source>
</evidence>
<feature type="region of interest" description="Disordered" evidence="1">
    <location>
        <begin position="1"/>
        <end position="36"/>
    </location>
</feature>
<keyword evidence="2" id="KW-0472">Membrane</keyword>
<evidence type="ECO:0000313" key="3">
    <source>
        <dbReference type="EMBL" id="KFD49439.1"/>
    </source>
</evidence>
<feature type="compositionally biased region" description="Basic residues" evidence="1">
    <location>
        <begin position="1"/>
        <end position="12"/>
    </location>
</feature>
<evidence type="ECO:0000313" key="5">
    <source>
        <dbReference type="Proteomes" id="UP000030764"/>
    </source>
</evidence>
<reference evidence="4 5" key="1">
    <citation type="journal article" date="2014" name="Nat. Genet.">
        <title>Genome and transcriptome of the porcine whipworm Trichuris suis.</title>
        <authorList>
            <person name="Jex A.R."/>
            <person name="Nejsum P."/>
            <person name="Schwarz E.M."/>
            <person name="Hu L."/>
            <person name="Young N.D."/>
            <person name="Hall R.S."/>
            <person name="Korhonen P.K."/>
            <person name="Liao S."/>
            <person name="Thamsborg S."/>
            <person name="Xia J."/>
            <person name="Xu P."/>
            <person name="Wang S."/>
            <person name="Scheerlinck J.P."/>
            <person name="Hofmann A."/>
            <person name="Sternberg P.W."/>
            <person name="Wang J."/>
            <person name="Gasser R.B."/>
        </authorList>
    </citation>
    <scope>NUCLEOTIDE SEQUENCE [LARGE SCALE GENOMIC DNA]</scope>
    <source>
        <strain evidence="4">DCEP-RM93F</strain>
        <strain evidence="3">DCEP-RM93M</strain>
    </source>
</reference>
<name>A0A085N2F8_9BILA</name>
<protein>
    <submittedName>
        <fullName evidence="4">Uncharacterized protein</fullName>
    </submittedName>
</protein>
<dbReference type="Proteomes" id="UP000030758">
    <property type="component" value="Unassembled WGS sequence"/>
</dbReference>
<evidence type="ECO:0000256" key="1">
    <source>
        <dbReference type="SAM" id="MobiDB-lite"/>
    </source>
</evidence>
<organism evidence="4">
    <name type="scientific">Trichuris suis</name>
    <name type="common">pig whipworm</name>
    <dbReference type="NCBI Taxonomy" id="68888"/>
    <lineage>
        <taxon>Eukaryota</taxon>
        <taxon>Metazoa</taxon>
        <taxon>Ecdysozoa</taxon>
        <taxon>Nematoda</taxon>
        <taxon>Enoplea</taxon>
        <taxon>Dorylaimia</taxon>
        <taxon>Trichinellida</taxon>
        <taxon>Trichuridae</taxon>
        <taxon>Trichuris</taxon>
    </lineage>
</organism>
<dbReference type="AlphaFoldDB" id="A0A085N2F8"/>
<proteinExistence type="predicted"/>
<dbReference type="EMBL" id="KL363271">
    <property type="protein sequence ID" value="KFD49439.1"/>
    <property type="molecule type" value="Genomic_DNA"/>
</dbReference>